<dbReference type="OrthoDB" id="370657at2759"/>
<gene>
    <name evidence="2" type="ORF">PCOAH_00020140</name>
</gene>
<protein>
    <submittedName>
        <fullName evidence="2">Uncharacterized protein</fullName>
    </submittedName>
</protein>
<proteinExistence type="predicted"/>
<feature type="region of interest" description="Disordered" evidence="1">
    <location>
        <begin position="167"/>
        <end position="316"/>
    </location>
</feature>
<dbReference type="KEGG" id="pcot:PCOAH_00020140"/>
<feature type="compositionally biased region" description="Basic and acidic residues" evidence="1">
    <location>
        <begin position="190"/>
        <end position="202"/>
    </location>
</feature>
<sequence>MASRLASLLCNVGKFPCDPNCLSGGKCEDGGINLCEIVSDGMNKRKTLDECFTTSSSDDRYKYQDSSDMSKYYFDGCIKKEGFVYKLEVSNFNASNICPALVRDRSDYNRNGNEEVSSVIDLEDEVLIGNFPFGCLREVAERSLNTLECGNSRVIITERNMRITRKDTDLMGNNVRTGEKQSSHLYSEIGKPDEAGSEHSMSEGEEEQAEQGEAYEGEQNDPGGEDVGHVIFPQNSDATNGEPDTIGEMDEMNRVKKSTSYGKKKKSNNNPKKKKESEEGRGRNLRSMFGFFTRAEPAVSNSSHSCRGKTSDASSEFLSVISSVKSNA</sequence>
<dbReference type="Proteomes" id="UP000092716">
    <property type="component" value="Chromosome 8"/>
</dbReference>
<dbReference type="AlphaFoldDB" id="A0A1B1DYS5"/>
<keyword evidence="3" id="KW-1185">Reference proteome</keyword>
<evidence type="ECO:0000313" key="3">
    <source>
        <dbReference type="Proteomes" id="UP000092716"/>
    </source>
</evidence>
<feature type="compositionally biased region" description="Acidic residues" evidence="1">
    <location>
        <begin position="203"/>
        <end position="219"/>
    </location>
</feature>
<dbReference type="VEuPathDB" id="PlasmoDB:PCOAH_00020140"/>
<evidence type="ECO:0000313" key="2">
    <source>
        <dbReference type="EMBL" id="ANQ07933.1"/>
    </source>
</evidence>
<organism evidence="2 3">
    <name type="scientific">Plasmodium coatneyi</name>
    <dbReference type="NCBI Taxonomy" id="208452"/>
    <lineage>
        <taxon>Eukaryota</taxon>
        <taxon>Sar</taxon>
        <taxon>Alveolata</taxon>
        <taxon>Apicomplexa</taxon>
        <taxon>Aconoidasida</taxon>
        <taxon>Haemosporida</taxon>
        <taxon>Plasmodiidae</taxon>
        <taxon>Plasmodium</taxon>
    </lineage>
</organism>
<dbReference type="RefSeq" id="XP_019914628.1">
    <property type="nucleotide sequence ID" value="XM_020058823.1"/>
</dbReference>
<feature type="compositionally biased region" description="Basic residues" evidence="1">
    <location>
        <begin position="262"/>
        <end position="274"/>
    </location>
</feature>
<accession>A0A1B1DYS5</accession>
<reference evidence="3" key="1">
    <citation type="submission" date="2016-06" db="EMBL/GenBank/DDBJ databases">
        <title>First high quality genome sequence of Plasmodium coatneyi using continuous long reads from single molecule, real-time sequencing.</title>
        <authorList>
            <person name="Chien J.-T."/>
            <person name="Pakala S.B."/>
            <person name="Geraldo J.A."/>
            <person name="Lapp S.A."/>
            <person name="Barnwell J.W."/>
            <person name="Kissinger J.C."/>
            <person name="Galinski M.R."/>
            <person name="Humphrey J.C."/>
        </authorList>
    </citation>
    <scope>NUCLEOTIDE SEQUENCE [LARGE SCALE GENOMIC DNA]</scope>
    <source>
        <strain evidence="3">Hackeri</strain>
    </source>
</reference>
<dbReference type="EMBL" id="CP016246">
    <property type="protein sequence ID" value="ANQ07933.1"/>
    <property type="molecule type" value="Genomic_DNA"/>
</dbReference>
<name>A0A1B1DYS5_9APIC</name>
<dbReference type="GeneID" id="30908740"/>
<evidence type="ECO:0000256" key="1">
    <source>
        <dbReference type="SAM" id="MobiDB-lite"/>
    </source>
</evidence>